<dbReference type="EMBL" id="PYNS01000033">
    <property type="protein sequence ID" value="PSV07542.1"/>
    <property type="molecule type" value="Genomic_DNA"/>
</dbReference>
<dbReference type="RefSeq" id="WP_107186109.1">
    <property type="nucleotide sequence ID" value="NZ_JAWQGC010000001.1"/>
</dbReference>
<sequence>MHIYLFGNLNSGKSTLSQKISQFLPSYNYLSLDEFRILYSDGSDQGEQQACERFVAAVSQTSDAIIEFSGYGRVAESLKLQLKTKRGILIHCVRDIEKSISAINADKYAKIPYPESYKKAQSIAEAIRFLADKATLKTLEYDWQCQIWQSYSFEYGQDFSKFWQSFPLSHHQCIDKLRHAFVDDIDAQTVLGFGGLGANRLTTLSDLDLFIQSDLSADKWCKKLLVLLGNECVHADILGTKITLRMQNRLLVEVVIGRTTSDISLYYRESQIYNVNFTVLKGTTVQVTELKAITQQKSDNKAKASELASQVYFLFCSLPTLMVKDDGYKYSFHCSIMQHYCVQLEHILMGKHQHNYLPKFAVNTLKGFPWQAFSTSPAVIKKSQYDDLFQYLMTLFSSLKQQELIDNKHYFSKETLFLHQISTDL</sequence>
<gene>
    <name evidence="1" type="ORF">C0W93_19650</name>
</gene>
<organism evidence="1 2">
    <name type="scientific">Photobacterium leiognathi subsp. mandapamensis</name>
    <name type="common">Photobacterium mandapamensis</name>
    <dbReference type="NCBI Taxonomy" id="48408"/>
    <lineage>
        <taxon>Bacteria</taxon>
        <taxon>Pseudomonadati</taxon>
        <taxon>Pseudomonadota</taxon>
        <taxon>Gammaproteobacteria</taxon>
        <taxon>Vibrionales</taxon>
        <taxon>Vibrionaceae</taxon>
        <taxon>Photobacterium</taxon>
    </lineage>
</organism>
<reference evidence="1 2" key="1">
    <citation type="submission" date="2018-03" db="EMBL/GenBank/DDBJ databases">
        <title>Whole genome sequencing of Histamine producing bacteria.</title>
        <authorList>
            <person name="Butler K."/>
        </authorList>
    </citation>
    <scope>NUCLEOTIDE SEQUENCE [LARGE SCALE GENOMIC DNA]</scope>
    <source>
        <strain evidence="1 2">Res.4.1</strain>
    </source>
</reference>
<dbReference type="InterPro" id="IPR027417">
    <property type="entry name" value="P-loop_NTPase"/>
</dbReference>
<dbReference type="AlphaFoldDB" id="A0A2T3KQ53"/>
<proteinExistence type="predicted"/>
<dbReference type="SUPFAM" id="SSF52540">
    <property type="entry name" value="P-loop containing nucleoside triphosphate hydrolases"/>
    <property type="match status" value="1"/>
</dbReference>
<accession>A0A2T3KQ53</accession>
<name>A0A2T3KQ53_PHOLD</name>
<evidence type="ECO:0000313" key="2">
    <source>
        <dbReference type="Proteomes" id="UP000240530"/>
    </source>
</evidence>
<evidence type="ECO:0000313" key="1">
    <source>
        <dbReference type="EMBL" id="PSV07542.1"/>
    </source>
</evidence>
<comment type="caution">
    <text evidence="1">The sequence shown here is derived from an EMBL/GenBank/DDBJ whole genome shotgun (WGS) entry which is preliminary data.</text>
</comment>
<dbReference type="Proteomes" id="UP000240530">
    <property type="component" value="Unassembled WGS sequence"/>
</dbReference>
<protein>
    <submittedName>
        <fullName evidence="1">Uncharacterized protein</fullName>
    </submittedName>
</protein>